<dbReference type="RefSeq" id="WP_101780897.1">
    <property type="nucleotide sequence ID" value="NZ_CP025543.1"/>
</dbReference>
<evidence type="ECO:0000313" key="4">
    <source>
        <dbReference type="Proteomes" id="UP000234790"/>
    </source>
</evidence>
<keyword evidence="2" id="KW-1133">Transmembrane helix</keyword>
<proteinExistence type="predicted"/>
<reference evidence="3 4" key="1">
    <citation type="submission" date="2017-12" db="EMBL/GenBank/DDBJ databases">
        <title>Complete genome sequence of Spiroplasma monobiae MQ-1 (ATCC 33825).</title>
        <authorList>
            <person name="Tsai Y.-M."/>
            <person name="Lo W.-S."/>
            <person name="Wu P.-S."/>
            <person name="Cho S.-T."/>
            <person name="Kuo C.-H."/>
        </authorList>
    </citation>
    <scope>NUCLEOTIDE SEQUENCE [LARGE SCALE GENOMIC DNA]</scope>
    <source>
        <strain evidence="3 4">MQ-1</strain>
    </source>
</reference>
<feature type="region of interest" description="Disordered" evidence="1">
    <location>
        <begin position="1"/>
        <end position="28"/>
    </location>
</feature>
<evidence type="ECO:0000256" key="2">
    <source>
        <dbReference type="SAM" id="Phobius"/>
    </source>
</evidence>
<dbReference type="EMBL" id="CP025543">
    <property type="protein sequence ID" value="AUM62847.1"/>
    <property type="molecule type" value="Genomic_DNA"/>
</dbReference>
<evidence type="ECO:0000313" key="3">
    <source>
        <dbReference type="EMBL" id="AUM62847.1"/>
    </source>
</evidence>
<sequence>MKDKNNISNFKKLKDLREQEKQAHKQKVQDKVSDITKDPLSTQSKFIESKKLRWYDYLIVLSISAFVTGISFILGIFAFKDIEKTEWVTTASALLSLLTWLIIGYIKNRQVAKFYNDTRRRYQTTLSEEEGFLRRISKIALLICLVLTITSIIIFITL</sequence>
<accession>A0A2K9LUX3</accession>
<dbReference type="KEGG" id="smoo:SMONO_v1c05980"/>
<name>A0A2K9LUX3_SPISQ</name>
<dbReference type="AlphaFoldDB" id="A0A2K9LUX3"/>
<dbReference type="Proteomes" id="UP000234790">
    <property type="component" value="Chromosome"/>
</dbReference>
<evidence type="ECO:0008006" key="5">
    <source>
        <dbReference type="Google" id="ProtNLM"/>
    </source>
</evidence>
<feature type="compositionally biased region" description="Basic and acidic residues" evidence="1">
    <location>
        <begin position="12"/>
        <end position="28"/>
    </location>
</feature>
<keyword evidence="4" id="KW-1185">Reference proteome</keyword>
<organism evidence="3 4">
    <name type="scientific">Spiroplasma monobiae MQ-1</name>
    <dbReference type="NCBI Taxonomy" id="1336748"/>
    <lineage>
        <taxon>Bacteria</taxon>
        <taxon>Bacillati</taxon>
        <taxon>Mycoplasmatota</taxon>
        <taxon>Mollicutes</taxon>
        <taxon>Entomoplasmatales</taxon>
        <taxon>Spiroplasmataceae</taxon>
        <taxon>Spiroplasma</taxon>
    </lineage>
</organism>
<gene>
    <name evidence="3" type="ORF">SMONO_v1c05980</name>
</gene>
<feature type="transmembrane region" description="Helical" evidence="2">
    <location>
        <begin position="54"/>
        <end position="79"/>
    </location>
</feature>
<evidence type="ECO:0000256" key="1">
    <source>
        <dbReference type="SAM" id="MobiDB-lite"/>
    </source>
</evidence>
<keyword evidence="2" id="KW-0812">Transmembrane</keyword>
<keyword evidence="2" id="KW-0472">Membrane</keyword>
<feature type="transmembrane region" description="Helical" evidence="2">
    <location>
        <begin position="85"/>
        <end position="106"/>
    </location>
</feature>
<dbReference type="OrthoDB" id="400297at2"/>
<protein>
    <recommendedName>
        <fullName evidence="5">Transmembrane protein</fullName>
    </recommendedName>
</protein>
<feature type="transmembrane region" description="Helical" evidence="2">
    <location>
        <begin position="139"/>
        <end position="157"/>
    </location>
</feature>